<dbReference type="InterPro" id="IPR036388">
    <property type="entry name" value="WH-like_DNA-bd_sf"/>
</dbReference>
<dbReference type="NCBIfam" id="TIGR02937">
    <property type="entry name" value="sigma70-ECF"/>
    <property type="match status" value="1"/>
</dbReference>
<dbReference type="PANTHER" id="PTHR43133">
    <property type="entry name" value="RNA POLYMERASE ECF-TYPE SIGMA FACTO"/>
    <property type="match status" value="1"/>
</dbReference>
<dbReference type="InterPro" id="IPR039425">
    <property type="entry name" value="RNA_pol_sigma-70-like"/>
</dbReference>
<name>A0A328P1P4_9GAMM</name>
<dbReference type="Gene3D" id="1.10.10.10">
    <property type="entry name" value="Winged helix-like DNA-binding domain superfamily/Winged helix DNA-binding domain"/>
    <property type="match status" value="1"/>
</dbReference>
<keyword evidence="3" id="KW-0731">Sigma factor</keyword>
<dbReference type="InterPro" id="IPR014284">
    <property type="entry name" value="RNA_pol_sigma-70_dom"/>
</dbReference>
<comment type="caution">
    <text evidence="6">The sequence shown here is derived from an EMBL/GenBank/DDBJ whole genome shotgun (WGS) entry which is preliminary data.</text>
</comment>
<evidence type="ECO:0000256" key="2">
    <source>
        <dbReference type="ARBA" id="ARBA00023015"/>
    </source>
</evidence>
<dbReference type="OrthoDB" id="128473at2"/>
<protein>
    <recommendedName>
        <fullName evidence="5">RNA polymerase sigma-70 ECF-like HTH domain-containing protein</fullName>
    </recommendedName>
</protein>
<evidence type="ECO:0000256" key="4">
    <source>
        <dbReference type="ARBA" id="ARBA00023163"/>
    </source>
</evidence>
<dbReference type="PANTHER" id="PTHR43133:SF39">
    <property type="entry name" value="SIMILAR TO RNA POLYMERASE SIGMA-E FACTOR"/>
    <property type="match status" value="1"/>
</dbReference>
<dbReference type="Proteomes" id="UP000248926">
    <property type="component" value="Unassembled WGS sequence"/>
</dbReference>
<keyword evidence="7" id="KW-1185">Reference proteome</keyword>
<dbReference type="Pfam" id="PF07638">
    <property type="entry name" value="Sigma70_ECF"/>
    <property type="match status" value="1"/>
</dbReference>
<proteinExistence type="inferred from homology"/>
<dbReference type="InterPro" id="IPR011517">
    <property type="entry name" value="RNA_pol_sigma70_ECF-like"/>
</dbReference>
<keyword evidence="4" id="KW-0804">Transcription</keyword>
<evidence type="ECO:0000259" key="5">
    <source>
        <dbReference type="Pfam" id="PF07638"/>
    </source>
</evidence>
<dbReference type="SUPFAM" id="SSF88946">
    <property type="entry name" value="Sigma2 domain of RNA polymerase sigma factors"/>
    <property type="match status" value="1"/>
</dbReference>
<evidence type="ECO:0000313" key="7">
    <source>
        <dbReference type="Proteomes" id="UP000248926"/>
    </source>
</evidence>
<feature type="domain" description="RNA polymerase sigma-70 ECF-like HTH" evidence="5">
    <location>
        <begin position="303"/>
        <end position="472"/>
    </location>
</feature>
<dbReference type="InterPro" id="IPR053812">
    <property type="entry name" value="HTH_Sigma70_ECF-like"/>
</dbReference>
<evidence type="ECO:0000313" key="6">
    <source>
        <dbReference type="EMBL" id="RAO74916.1"/>
    </source>
</evidence>
<dbReference type="GO" id="GO:0006352">
    <property type="term" value="P:DNA-templated transcription initiation"/>
    <property type="evidence" value="ECO:0007669"/>
    <property type="project" value="InterPro"/>
</dbReference>
<dbReference type="SUPFAM" id="SSF88659">
    <property type="entry name" value="Sigma3 and sigma4 domains of RNA polymerase sigma factors"/>
    <property type="match status" value="1"/>
</dbReference>
<dbReference type="EMBL" id="NFZS01000005">
    <property type="protein sequence ID" value="RAO74916.1"/>
    <property type="molecule type" value="Genomic_DNA"/>
</dbReference>
<dbReference type="InterPro" id="IPR013325">
    <property type="entry name" value="RNA_pol_sigma_r2"/>
</dbReference>
<reference evidence="6 7" key="1">
    <citation type="journal article" date="2018" name="Genet. Mol. Biol.">
        <title>The genome sequence of Dyella jiangningensis FCAV SCS01 from a lignocellulose-decomposing microbial consortium metagenome reveals potential for biotechnological applications.</title>
        <authorList>
            <person name="Desiderato J.G."/>
            <person name="Alvarenga D.O."/>
            <person name="Constancio M.T.L."/>
            <person name="Alves L.M.C."/>
            <person name="Varani A.M."/>
        </authorList>
    </citation>
    <scope>NUCLEOTIDE SEQUENCE [LARGE SCALE GENOMIC DNA]</scope>
    <source>
        <strain evidence="6 7">FCAV SCS01</strain>
    </source>
</reference>
<sequence length="479" mass="52197">MAVGAPVVAGLLAHVVDGEYHGVVGARHVDGGDLAVRVAIEAVRRRRLRVGIPVTDRFVEIVDAQRVGFRRTFHVKRRVPLLAATDDAVECAVGIPVHAEDGAELVVAIHVRADMAGEIHVHEMVAAHHETMLRARRIGIGAIGPAHVVRTAGSAEVRAQHGGIERFEMTAAIHHGVRHAPIDRELAGQFAKIVDAPEDGRRRTGHVERLIGVSGDGIGRASLSHGDAGQACESQREETCGPCEPAIRSAMIRHDLYPLVDATGDGIPWVCVGFELRHLLLQRKRDAGTDTRAEAPARMNAESQITEVLSRAANGDAAAFDALIPKVYATLRRLARHQRAHEAAHTLETTALVHEAYLKLVSHDGLVFTDRAHLYAYMSQVMRHLLIDHARRRKAQKRQAPEMTAPEDPSDILNVLAIDEALKRLADTDERLARVAELRLFADLSSPEIADALGVTARTVERDWLKARTFLSACLMPGG</sequence>
<dbReference type="Gene3D" id="1.10.1740.10">
    <property type="match status" value="1"/>
</dbReference>
<organism evidence="6 7">
    <name type="scientific">Dyella jiangningensis</name>
    <dbReference type="NCBI Taxonomy" id="1379159"/>
    <lineage>
        <taxon>Bacteria</taxon>
        <taxon>Pseudomonadati</taxon>
        <taxon>Pseudomonadota</taxon>
        <taxon>Gammaproteobacteria</taxon>
        <taxon>Lysobacterales</taxon>
        <taxon>Rhodanobacteraceae</taxon>
        <taxon>Dyella</taxon>
    </lineage>
</organism>
<dbReference type="InterPro" id="IPR013324">
    <property type="entry name" value="RNA_pol_sigma_r3/r4-like"/>
</dbReference>
<evidence type="ECO:0000256" key="1">
    <source>
        <dbReference type="ARBA" id="ARBA00010641"/>
    </source>
</evidence>
<comment type="similarity">
    <text evidence="1">Belongs to the sigma-70 factor family. ECF subfamily.</text>
</comment>
<dbReference type="GO" id="GO:0016987">
    <property type="term" value="F:sigma factor activity"/>
    <property type="evidence" value="ECO:0007669"/>
    <property type="project" value="UniProtKB-KW"/>
</dbReference>
<dbReference type="AlphaFoldDB" id="A0A328P1P4"/>
<dbReference type="NCBIfam" id="TIGR02999">
    <property type="entry name" value="Sig-70_X6"/>
    <property type="match status" value="1"/>
</dbReference>
<gene>
    <name evidence="6" type="ORF">CA260_19135</name>
</gene>
<accession>A0A328P1P4</accession>
<keyword evidence="2" id="KW-0805">Transcription regulation</keyword>
<evidence type="ECO:0000256" key="3">
    <source>
        <dbReference type="ARBA" id="ARBA00023082"/>
    </source>
</evidence>